<comment type="caution">
    <text evidence="2">The sequence shown here is derived from an EMBL/GenBank/DDBJ whole genome shotgun (WGS) entry which is preliminary data.</text>
</comment>
<dbReference type="PANTHER" id="PTHR41247:SF1">
    <property type="entry name" value="HTH-TYPE TRANSCRIPTIONAL REPRESSOR YCNK"/>
    <property type="match status" value="1"/>
</dbReference>
<keyword evidence="3" id="KW-1185">Reference proteome</keyword>
<protein>
    <submittedName>
        <fullName evidence="2">Copper resistance protein CopZ</fullName>
    </submittedName>
</protein>
<accession>A0A844H0M5</accession>
<dbReference type="OrthoDB" id="7354657at2"/>
<dbReference type="Gene3D" id="3.30.70.2050">
    <property type="match status" value="1"/>
</dbReference>
<gene>
    <name evidence="2" type="ORF">GL279_07290</name>
</gene>
<feature type="region of interest" description="Disordered" evidence="1">
    <location>
        <begin position="178"/>
        <end position="198"/>
    </location>
</feature>
<proteinExistence type="predicted"/>
<dbReference type="AlphaFoldDB" id="A0A844H0M5"/>
<dbReference type="Proteomes" id="UP000442533">
    <property type="component" value="Unassembled WGS sequence"/>
</dbReference>
<reference evidence="2 3" key="1">
    <citation type="submission" date="2019-11" db="EMBL/GenBank/DDBJ databases">
        <authorList>
            <person name="Dong K."/>
        </authorList>
    </citation>
    <scope>NUCLEOTIDE SEQUENCE [LARGE SCALE GENOMIC DNA]</scope>
    <source>
        <strain evidence="2 3">JCM 17370</strain>
    </source>
</reference>
<evidence type="ECO:0000313" key="3">
    <source>
        <dbReference type="Proteomes" id="UP000442533"/>
    </source>
</evidence>
<dbReference type="EMBL" id="WMIF01000007">
    <property type="protein sequence ID" value="MTH34402.1"/>
    <property type="molecule type" value="Genomic_DNA"/>
</dbReference>
<name>A0A844H0M5_9RHOB</name>
<organism evidence="2 3">
    <name type="scientific">Paracoccus limosus</name>
    <dbReference type="NCBI Taxonomy" id="913252"/>
    <lineage>
        <taxon>Bacteria</taxon>
        <taxon>Pseudomonadati</taxon>
        <taxon>Pseudomonadota</taxon>
        <taxon>Alphaproteobacteria</taxon>
        <taxon>Rhodobacterales</taxon>
        <taxon>Paracoccaceae</taxon>
        <taxon>Paracoccus</taxon>
    </lineage>
</organism>
<dbReference type="InterPro" id="IPR008719">
    <property type="entry name" value="N2O_reductase_NosL"/>
</dbReference>
<dbReference type="SUPFAM" id="SSF160387">
    <property type="entry name" value="NosL/MerB-like"/>
    <property type="match status" value="1"/>
</dbReference>
<sequence>MVPAAACAGDDRLFTEEPVKPFLIAALLALPLMACRQDETASLPPQTMTAEAVGRYCGMNLMEHEGPKGQVVLSREMGAYWFSSARDTVAFSMMPDEVKDYGGLYVSDMAKAASWADPGPDNWIDAKAAFYVVGADVEAAMGGAEIVPFGSRASAEAFARDKGGAVQTFAELTPEEVLGEGRDMAGDGDGSGAEHDMGAMMDHDMGAAQPTTGAGDAR</sequence>
<dbReference type="PANTHER" id="PTHR41247">
    <property type="entry name" value="HTH-TYPE TRANSCRIPTIONAL REPRESSOR YCNK"/>
    <property type="match status" value="1"/>
</dbReference>
<evidence type="ECO:0000313" key="2">
    <source>
        <dbReference type="EMBL" id="MTH34402.1"/>
    </source>
</evidence>
<dbReference type="Pfam" id="PF05573">
    <property type="entry name" value="NosL"/>
    <property type="match status" value="1"/>
</dbReference>
<evidence type="ECO:0000256" key="1">
    <source>
        <dbReference type="SAM" id="MobiDB-lite"/>
    </source>
</evidence>
<dbReference type="Gene3D" id="3.30.70.2060">
    <property type="match status" value="1"/>
</dbReference>